<dbReference type="Gene3D" id="3.30.70.240">
    <property type="match status" value="1"/>
</dbReference>
<dbReference type="SUPFAM" id="SSF54211">
    <property type="entry name" value="Ribosomal protein S5 domain 2-like"/>
    <property type="match status" value="1"/>
</dbReference>
<dbReference type="InterPro" id="IPR035647">
    <property type="entry name" value="EFG_III/V"/>
</dbReference>
<protein>
    <submittedName>
        <fullName evidence="3">IMPACT family protein</fullName>
    </submittedName>
</protein>
<proteinExistence type="inferred from homology"/>
<reference evidence="3 4" key="1">
    <citation type="journal article" date="2018" name="Aquat. Microb. Ecol.">
        <title>Gammaproteobacterial methanotrophs dominate.</title>
        <authorList>
            <person name="Rissanen A.J."/>
            <person name="Saarenheimo J."/>
            <person name="Tiirola M."/>
            <person name="Peura S."/>
            <person name="Aalto S.L."/>
            <person name="Karvinen A."/>
            <person name="Nykanen H."/>
        </authorList>
    </citation>
    <scope>NUCLEOTIDE SEQUENCE [LARGE SCALE GENOMIC DNA]</scope>
    <source>
        <strain evidence="3">AMbin10</strain>
    </source>
</reference>
<comment type="caution">
    <text evidence="3">The sequence shown here is derived from an EMBL/GenBank/DDBJ whole genome shotgun (WGS) entry which is preliminary data.</text>
</comment>
<dbReference type="SUPFAM" id="SSF54980">
    <property type="entry name" value="EF-G C-terminal domain-like"/>
    <property type="match status" value="1"/>
</dbReference>
<dbReference type="InterPro" id="IPR023582">
    <property type="entry name" value="Impact"/>
</dbReference>
<evidence type="ECO:0000313" key="3">
    <source>
        <dbReference type="EMBL" id="PZN77214.1"/>
    </source>
</evidence>
<evidence type="ECO:0000313" key="4">
    <source>
        <dbReference type="Proteomes" id="UP000249396"/>
    </source>
</evidence>
<organism evidence="3 4">
    <name type="scientific">Candidatus Methylumidiphilus alinenensis</name>
    <dbReference type="NCBI Taxonomy" id="2202197"/>
    <lineage>
        <taxon>Bacteria</taxon>
        <taxon>Pseudomonadati</taxon>
        <taxon>Pseudomonadota</taxon>
        <taxon>Gammaproteobacteria</taxon>
        <taxon>Methylococcales</taxon>
        <taxon>Candidatus Methylumidiphilus</taxon>
    </lineage>
</organism>
<dbReference type="InterPro" id="IPR036956">
    <property type="entry name" value="Impact_N_sf"/>
</dbReference>
<feature type="domain" description="Impact N-terminal" evidence="2">
    <location>
        <begin position="37"/>
        <end position="139"/>
    </location>
</feature>
<dbReference type="EMBL" id="QJPH01000341">
    <property type="protein sequence ID" value="PZN77214.1"/>
    <property type="molecule type" value="Genomic_DNA"/>
</dbReference>
<evidence type="ECO:0000256" key="1">
    <source>
        <dbReference type="ARBA" id="ARBA00007665"/>
    </source>
</evidence>
<comment type="similarity">
    <text evidence="1">Belongs to the IMPACT family.</text>
</comment>
<dbReference type="GO" id="GO:0006446">
    <property type="term" value="P:regulation of translational initiation"/>
    <property type="evidence" value="ECO:0007669"/>
    <property type="project" value="TreeGrafter"/>
</dbReference>
<dbReference type="AlphaFoldDB" id="A0A2W4SX39"/>
<dbReference type="GO" id="GO:0032561">
    <property type="term" value="F:guanyl ribonucleotide binding"/>
    <property type="evidence" value="ECO:0007669"/>
    <property type="project" value="UniProtKB-ARBA"/>
</dbReference>
<name>A0A2W4SX39_9GAMM</name>
<dbReference type="InterPro" id="IPR020568">
    <property type="entry name" value="Ribosomal_Su5_D2-typ_SF"/>
</dbReference>
<dbReference type="InterPro" id="IPR001498">
    <property type="entry name" value="Impact_N"/>
</dbReference>
<dbReference type="PANTHER" id="PTHR16301">
    <property type="entry name" value="IMPACT-RELATED"/>
    <property type="match status" value="1"/>
</dbReference>
<dbReference type="Gene3D" id="3.30.230.30">
    <property type="entry name" value="Impact, N-terminal domain"/>
    <property type="match status" value="1"/>
</dbReference>
<dbReference type="GO" id="GO:0017111">
    <property type="term" value="F:ribonucleoside triphosphate phosphatase activity"/>
    <property type="evidence" value="ECO:0007669"/>
    <property type="project" value="UniProtKB-ARBA"/>
</dbReference>
<gene>
    <name evidence="3" type="ORF">DM484_15130</name>
</gene>
<dbReference type="Proteomes" id="UP000249396">
    <property type="component" value="Unassembled WGS sequence"/>
</dbReference>
<dbReference type="PANTHER" id="PTHR16301:SF20">
    <property type="entry name" value="IMPACT FAMILY MEMBER YIGZ"/>
    <property type="match status" value="1"/>
</dbReference>
<sequence length="223" mass="24861">MSCSPYSVLRNISYVKITHMKSFTTLKSISTHQEEVKKSVFVAYAARAETQEKAFEFLRDVLSRHPDASHLCWAYRINGQYRFSDGGEPGGTAGQPILRAIEGQDLDHVVVGVVRYWGGIKLGAGGLMRAYGGTAAEALRTAEKQVESPQVPILVETGFEHISTLYHALDTCTAEDRSEDYNEKGVRMTAKLPANELDRFLNLLRDGTKGQFLLIEPVSHERR</sequence>
<accession>A0A2W4SX39</accession>
<dbReference type="GO" id="GO:0043168">
    <property type="term" value="F:anion binding"/>
    <property type="evidence" value="ECO:0007669"/>
    <property type="project" value="UniProtKB-ARBA"/>
</dbReference>
<dbReference type="Pfam" id="PF01205">
    <property type="entry name" value="Impact_N"/>
    <property type="match status" value="1"/>
</dbReference>
<evidence type="ECO:0000259" key="2">
    <source>
        <dbReference type="Pfam" id="PF01205"/>
    </source>
</evidence>
<dbReference type="GO" id="GO:0005737">
    <property type="term" value="C:cytoplasm"/>
    <property type="evidence" value="ECO:0007669"/>
    <property type="project" value="TreeGrafter"/>
</dbReference>